<organism evidence="1 2">
    <name type="scientific">Sphaeroforma arctica JP610</name>
    <dbReference type="NCBI Taxonomy" id="667725"/>
    <lineage>
        <taxon>Eukaryota</taxon>
        <taxon>Ichthyosporea</taxon>
        <taxon>Ichthyophonida</taxon>
        <taxon>Sphaeroforma</taxon>
    </lineage>
</organism>
<sequence length="88" mass="9726">PFSSLDIPSRRLALACTQIDDVFTHILNAKAQGHLRHLRSVAVSHSEMNAIASHVRQTLQHMGLLSELDPAKAFDTVFHAHADLCAHH</sequence>
<reference evidence="1 2" key="1">
    <citation type="submission" date="2011-02" db="EMBL/GenBank/DDBJ databases">
        <title>The Genome Sequence of Sphaeroforma arctica JP610.</title>
        <authorList>
            <consortium name="The Broad Institute Genome Sequencing Platform"/>
            <person name="Russ C."/>
            <person name="Cuomo C."/>
            <person name="Young S.K."/>
            <person name="Zeng Q."/>
            <person name="Gargeya S."/>
            <person name="Alvarado L."/>
            <person name="Berlin A."/>
            <person name="Chapman S.B."/>
            <person name="Chen Z."/>
            <person name="Freedman E."/>
            <person name="Gellesch M."/>
            <person name="Goldberg J."/>
            <person name="Griggs A."/>
            <person name="Gujja S."/>
            <person name="Heilman E."/>
            <person name="Heiman D."/>
            <person name="Howarth C."/>
            <person name="Mehta T."/>
            <person name="Neiman D."/>
            <person name="Pearson M."/>
            <person name="Roberts A."/>
            <person name="Saif S."/>
            <person name="Shea T."/>
            <person name="Shenoy N."/>
            <person name="Sisk P."/>
            <person name="Stolte C."/>
            <person name="Sykes S."/>
            <person name="White J."/>
            <person name="Yandava C."/>
            <person name="Burger G."/>
            <person name="Gray M.W."/>
            <person name="Holland P.W.H."/>
            <person name="King N."/>
            <person name="Lang F.B.F."/>
            <person name="Roger A.J."/>
            <person name="Ruiz-Trillo I."/>
            <person name="Haas B."/>
            <person name="Nusbaum C."/>
            <person name="Birren B."/>
        </authorList>
    </citation>
    <scope>NUCLEOTIDE SEQUENCE [LARGE SCALE GENOMIC DNA]</scope>
    <source>
        <strain evidence="1 2">JP610</strain>
    </source>
</reference>
<dbReference type="GeneID" id="25918026"/>
<dbReference type="AlphaFoldDB" id="A0A0L0F020"/>
<gene>
    <name evidence="1" type="ORF">SARC_17522</name>
</gene>
<name>A0A0L0F020_9EUKA</name>
<accession>A0A0L0F020</accession>
<proteinExistence type="predicted"/>
<protein>
    <submittedName>
        <fullName evidence="1">Uncharacterized protein</fullName>
    </submittedName>
</protein>
<evidence type="ECO:0000313" key="2">
    <source>
        <dbReference type="Proteomes" id="UP000054560"/>
    </source>
</evidence>
<dbReference type="RefSeq" id="XP_014143861.1">
    <property type="nucleotide sequence ID" value="XM_014288386.1"/>
</dbReference>
<evidence type="ECO:0000313" key="1">
    <source>
        <dbReference type="EMBL" id="KNC69959.1"/>
    </source>
</evidence>
<dbReference type="Proteomes" id="UP000054560">
    <property type="component" value="Unassembled WGS sequence"/>
</dbReference>
<keyword evidence="2" id="KW-1185">Reference proteome</keyword>
<dbReference type="EMBL" id="KQ252661">
    <property type="protein sequence ID" value="KNC69959.1"/>
    <property type="molecule type" value="Genomic_DNA"/>
</dbReference>
<feature type="non-terminal residue" evidence="1">
    <location>
        <position position="1"/>
    </location>
</feature>